<evidence type="ECO:0000259" key="1">
    <source>
        <dbReference type="SMART" id="SM01155"/>
    </source>
</evidence>
<reference evidence="2" key="1">
    <citation type="submission" date="2013-04" db="EMBL/GenBank/DDBJ databases">
        <authorList>
            <person name="Qu J."/>
            <person name="Murali S.C."/>
            <person name="Bandaranaike D."/>
            <person name="Bellair M."/>
            <person name="Blankenburg K."/>
            <person name="Chao H."/>
            <person name="Dinh H."/>
            <person name="Doddapaneni H."/>
            <person name="Downs B."/>
            <person name="Dugan-Rocha S."/>
            <person name="Elkadiri S."/>
            <person name="Gnanaolivu R.D."/>
            <person name="Hernandez B."/>
            <person name="Javaid M."/>
            <person name="Jayaseelan J.C."/>
            <person name="Lee S."/>
            <person name="Li M."/>
            <person name="Ming W."/>
            <person name="Munidasa M."/>
            <person name="Muniz J."/>
            <person name="Nguyen L."/>
            <person name="Ongeri F."/>
            <person name="Osuji N."/>
            <person name="Pu L.-L."/>
            <person name="Puazo M."/>
            <person name="Qu C."/>
            <person name="Quiroz J."/>
            <person name="Raj R."/>
            <person name="Weissenberger G."/>
            <person name="Xin Y."/>
            <person name="Zou X."/>
            <person name="Han Y."/>
            <person name="Richards S."/>
            <person name="Worley K."/>
            <person name="Muzny D."/>
            <person name="Gibbs R."/>
        </authorList>
    </citation>
    <scope>NUCLEOTIDE SEQUENCE</scope>
    <source>
        <strain evidence="2">Sampled in the wild</strain>
    </source>
</reference>
<organism evidence="2 3">
    <name type="scientific">Ladona fulva</name>
    <name type="common">Scarce chaser dragonfly</name>
    <name type="synonym">Libellula fulva</name>
    <dbReference type="NCBI Taxonomy" id="123851"/>
    <lineage>
        <taxon>Eukaryota</taxon>
        <taxon>Metazoa</taxon>
        <taxon>Ecdysozoa</taxon>
        <taxon>Arthropoda</taxon>
        <taxon>Hexapoda</taxon>
        <taxon>Insecta</taxon>
        <taxon>Pterygota</taxon>
        <taxon>Palaeoptera</taxon>
        <taxon>Odonata</taxon>
        <taxon>Epiprocta</taxon>
        <taxon>Anisoptera</taxon>
        <taxon>Libelluloidea</taxon>
        <taxon>Libellulidae</taxon>
        <taxon>Ladona</taxon>
    </lineage>
</organism>
<protein>
    <recommendedName>
        <fullName evidence="1">Ribosomal protein mS38 C-terminal domain-containing protein</fullName>
    </recommendedName>
</protein>
<dbReference type="OrthoDB" id="6423950at2759"/>
<dbReference type="AlphaFoldDB" id="A0A8K0NZS2"/>
<dbReference type="Pfam" id="PF08213">
    <property type="entry name" value="COX24_C"/>
    <property type="match status" value="1"/>
</dbReference>
<evidence type="ECO:0000313" key="3">
    <source>
        <dbReference type="Proteomes" id="UP000792457"/>
    </source>
</evidence>
<proteinExistence type="predicted"/>
<gene>
    <name evidence="2" type="ORF">J437_LFUL007542</name>
</gene>
<comment type="caution">
    <text evidence="2">The sequence shown here is derived from an EMBL/GenBank/DDBJ whole genome shotgun (WGS) entry which is preliminary data.</text>
</comment>
<sequence>MWKLISKLPRLPQVGIGISNALFKVTQHLPLTAPKPLNVRNALQLRNYGIKFTPRSLLVGRFTSPINNRLPCLSQPERSGGKANKTLVIELGLNTKKGEWVFPQRIPPSPSSAPSVTVITEYEDYRPINEISDGLKEILSPGKNKFEIYAARLIVIRRRKMKKHKLKKLRKKMKFEWAKVRQRRELRKEKAFQATLLEEIRLAEKFNAEEWAMDVLKRAKETPVSKPPRKTAREIMIGKYGRVLEH</sequence>
<reference evidence="2" key="2">
    <citation type="submission" date="2017-10" db="EMBL/GenBank/DDBJ databases">
        <title>Ladona fulva Genome sequencing and assembly.</title>
        <authorList>
            <person name="Murali S."/>
            <person name="Richards S."/>
            <person name="Bandaranaike D."/>
            <person name="Bellair M."/>
            <person name="Blankenburg K."/>
            <person name="Chao H."/>
            <person name="Dinh H."/>
            <person name="Doddapaneni H."/>
            <person name="Dugan-Rocha S."/>
            <person name="Elkadiri S."/>
            <person name="Gnanaolivu R."/>
            <person name="Hernandez B."/>
            <person name="Skinner E."/>
            <person name="Javaid M."/>
            <person name="Lee S."/>
            <person name="Li M."/>
            <person name="Ming W."/>
            <person name="Munidasa M."/>
            <person name="Muniz J."/>
            <person name="Nguyen L."/>
            <person name="Hughes D."/>
            <person name="Osuji N."/>
            <person name="Pu L.-L."/>
            <person name="Puazo M."/>
            <person name="Qu C."/>
            <person name="Quiroz J."/>
            <person name="Raj R."/>
            <person name="Weissenberger G."/>
            <person name="Xin Y."/>
            <person name="Zou X."/>
            <person name="Han Y."/>
            <person name="Worley K."/>
            <person name="Muzny D."/>
            <person name="Gibbs R."/>
        </authorList>
    </citation>
    <scope>NUCLEOTIDE SEQUENCE</scope>
    <source>
        <strain evidence="2">Sampled in the wild</strain>
    </source>
</reference>
<accession>A0A8K0NZS2</accession>
<name>A0A8K0NZS2_LADFU</name>
<dbReference type="Proteomes" id="UP000792457">
    <property type="component" value="Unassembled WGS sequence"/>
</dbReference>
<keyword evidence="3" id="KW-1185">Reference proteome</keyword>
<dbReference type="InterPro" id="IPR013177">
    <property type="entry name" value="Ribosomal_mS38_C"/>
</dbReference>
<evidence type="ECO:0000313" key="2">
    <source>
        <dbReference type="EMBL" id="KAG8227752.1"/>
    </source>
</evidence>
<dbReference type="EMBL" id="KZ308338">
    <property type="protein sequence ID" value="KAG8227752.1"/>
    <property type="molecule type" value="Genomic_DNA"/>
</dbReference>
<dbReference type="SMART" id="SM01155">
    <property type="entry name" value="DUF1713"/>
    <property type="match status" value="1"/>
</dbReference>
<feature type="domain" description="Ribosomal protein mS38 C-terminal" evidence="1">
    <location>
        <begin position="149"/>
        <end position="182"/>
    </location>
</feature>